<evidence type="ECO:0000256" key="1">
    <source>
        <dbReference type="SAM" id="MobiDB-lite"/>
    </source>
</evidence>
<dbReference type="PANTHER" id="PTHR43881">
    <property type="entry name" value="GAMMA-GLUTAMYLTRANSPEPTIDASE (AFU_ORTHOLOGUE AFUA_4G13580)"/>
    <property type="match status" value="1"/>
</dbReference>
<dbReference type="SUPFAM" id="SSF56235">
    <property type="entry name" value="N-terminal nucleophile aminohydrolases (Ntn hydrolases)"/>
    <property type="match status" value="1"/>
</dbReference>
<dbReference type="MEROPS" id="T03.014"/>
<accession>A8W7D9</accession>
<dbReference type="InterPro" id="IPR029055">
    <property type="entry name" value="Ntn_hydrolases_N"/>
</dbReference>
<feature type="region of interest" description="Disordered" evidence="1">
    <location>
        <begin position="384"/>
        <end position="407"/>
    </location>
</feature>
<dbReference type="InterPro" id="IPR052896">
    <property type="entry name" value="GGT-like_enzyme"/>
</dbReference>
<dbReference type="PRINTS" id="PR01210">
    <property type="entry name" value="GGTRANSPTASE"/>
</dbReference>
<feature type="compositionally biased region" description="Pro residues" evidence="1">
    <location>
        <begin position="1"/>
        <end position="11"/>
    </location>
</feature>
<dbReference type="InterPro" id="IPR043138">
    <property type="entry name" value="GGT_lsub"/>
</dbReference>
<proteinExistence type="predicted"/>
<dbReference type="InterPro" id="IPR043137">
    <property type="entry name" value="GGT_ssub_C"/>
</dbReference>
<feature type="region of interest" description="Disordered" evidence="1">
    <location>
        <begin position="1"/>
        <end position="26"/>
    </location>
</feature>
<dbReference type="PANTHER" id="PTHR43881:SF1">
    <property type="entry name" value="GAMMA-GLUTAMYLTRANSPEPTIDASE (AFU_ORTHOLOGUE AFUA_4G13580)"/>
    <property type="match status" value="1"/>
</dbReference>
<dbReference type="Pfam" id="PF01019">
    <property type="entry name" value="G_glu_transpept"/>
    <property type="match status" value="1"/>
</dbReference>
<dbReference type="Gene3D" id="1.10.246.130">
    <property type="match status" value="1"/>
</dbReference>
<evidence type="ECO:0000313" key="2">
    <source>
        <dbReference type="EMBL" id="ABW71837.1"/>
    </source>
</evidence>
<evidence type="ECO:0008006" key="3">
    <source>
        <dbReference type="Google" id="ProtNLM"/>
    </source>
</evidence>
<reference evidence="2" key="1">
    <citation type="journal article" date="2007" name="Chem. Biol.">
        <title>Benzodiazepine biosynthesis in Streptomyces refuineus.</title>
        <authorList>
            <person name="Hu Y."/>
            <person name="Phelan V."/>
            <person name="Ntai I."/>
            <person name="Farnet C.M."/>
            <person name="Zazopoulos E."/>
            <person name="Bachmann B.O."/>
        </authorList>
    </citation>
    <scope>NUCLEOTIDE SEQUENCE</scope>
</reference>
<dbReference type="EMBL" id="EU195114">
    <property type="protein sequence ID" value="ABW71837.1"/>
    <property type="molecule type" value="Genomic_DNA"/>
</dbReference>
<dbReference type="Gene3D" id="3.60.20.40">
    <property type="match status" value="1"/>
</dbReference>
<dbReference type="AlphaFoldDB" id="A8W7D9"/>
<sequence length="621" mass="65500">MTPAERPPVPDRTPTSRPWSSGMLPSKPELTGTLGAVASTHWLASAAGMRILANGGNAFDAAVAAGFVLQVVEPHFNGPGGDVSIVVHRAGSGDVQAICGQGPMPRAADIDTFTDLGLSSIPGSGLLPACVPGAFGGWMRLLAEFGTMRLADVLAPAIGYADNGFPLLPETATAIEVLAPLFREEWQGSARTYLPGGKAPAAGSRFRNPALAGTYQRLIKEAEAASADRDAQIQAAHDAFYKGFVAGEIADFLASGPVLDATGRRHKGLLTGDDLAGWEASVETAPSRVYKSYQVFKPGPWSQGPVFLQQLALLDGFDLAGMGLGSADYLHTVVECTKLAMADREAWYGDPAHSDVPLAALLDEEYTRRRRELVGARAELTLRPGEPGGRTSFIPSLSAPDDPEPDTEWMSQLRNGLPTILRATAAKGDTCTVTAVDRHGNMVAATPSGGWLKSSPAIPGLGFPLGTRGQSMFLVDGHPNSLAPGKRPRTTLSPTVVLRDGRPFVAFGTPGGDRQDQWTLQFFLNVADFGLDLQSATETTAFHTDQVPASFTPHAHRPGVLVAEETCAPEVVEELGRRGHEVELVPAYSLGRVCATGLTDGEGFVRAAASPRGRHAYAVCE</sequence>
<name>A8W7D9_9ACTN</name>
<protein>
    <recommendedName>
        <fullName evidence="3">Gamma-glutamyltransferase</fullName>
    </recommendedName>
</protein>
<organism evidence="2">
    <name type="scientific">Streptomyces refuineus subsp. thermotolerans</name>
    <dbReference type="NCBI Taxonomy" id="223297"/>
    <lineage>
        <taxon>Bacteria</taxon>
        <taxon>Bacillati</taxon>
        <taxon>Actinomycetota</taxon>
        <taxon>Actinomycetes</taxon>
        <taxon>Kitasatosporales</taxon>
        <taxon>Streptomycetaceae</taxon>
        <taxon>Streptomyces</taxon>
    </lineage>
</organism>